<dbReference type="OrthoDB" id="9816190at2"/>
<accession>Q024B5</accession>
<evidence type="ECO:0000313" key="1">
    <source>
        <dbReference type="EMBL" id="ABJ83661.1"/>
    </source>
</evidence>
<dbReference type="KEGG" id="sus:Acid_2672"/>
<dbReference type="Gene3D" id="3.40.109.40">
    <property type="match status" value="1"/>
</dbReference>
<dbReference type="GO" id="GO:0008705">
    <property type="term" value="F:methionine synthase activity"/>
    <property type="evidence" value="ECO:0007669"/>
    <property type="project" value="InterPro"/>
</dbReference>
<dbReference type="EMBL" id="CP000473">
    <property type="protein sequence ID" value="ABJ83661.1"/>
    <property type="molecule type" value="Genomic_DNA"/>
</dbReference>
<dbReference type="STRING" id="234267.Acid_2672"/>
<dbReference type="eggNOG" id="COG1410">
    <property type="taxonomic scope" value="Bacteria"/>
</dbReference>
<dbReference type="SUPFAM" id="SSF56507">
    <property type="entry name" value="Methionine synthase activation domain-like"/>
    <property type="match status" value="1"/>
</dbReference>
<dbReference type="InParanoid" id="Q024B5"/>
<reference evidence="1" key="1">
    <citation type="submission" date="2006-10" db="EMBL/GenBank/DDBJ databases">
        <title>Complete sequence of Solibacter usitatus Ellin6076.</title>
        <authorList>
            <consortium name="US DOE Joint Genome Institute"/>
            <person name="Copeland A."/>
            <person name="Lucas S."/>
            <person name="Lapidus A."/>
            <person name="Barry K."/>
            <person name="Detter J.C."/>
            <person name="Glavina del Rio T."/>
            <person name="Hammon N."/>
            <person name="Israni S."/>
            <person name="Dalin E."/>
            <person name="Tice H."/>
            <person name="Pitluck S."/>
            <person name="Thompson L.S."/>
            <person name="Brettin T."/>
            <person name="Bruce D."/>
            <person name="Han C."/>
            <person name="Tapia R."/>
            <person name="Gilna P."/>
            <person name="Schmutz J."/>
            <person name="Larimer F."/>
            <person name="Land M."/>
            <person name="Hauser L."/>
            <person name="Kyrpides N."/>
            <person name="Mikhailova N."/>
            <person name="Janssen P.H."/>
            <person name="Kuske C.R."/>
            <person name="Richardson P."/>
        </authorList>
    </citation>
    <scope>NUCLEOTIDE SEQUENCE</scope>
    <source>
        <strain evidence="1">Ellin6076</strain>
    </source>
</reference>
<name>Q024B5_SOLUE</name>
<gene>
    <name evidence="1" type="ordered locus">Acid_2672</name>
</gene>
<dbReference type="InterPro" id="IPR037010">
    <property type="entry name" value="VitB12-dep_Met_synth_activ_sf"/>
</dbReference>
<proteinExistence type="predicted"/>
<organism evidence="1">
    <name type="scientific">Solibacter usitatus (strain Ellin6076)</name>
    <dbReference type="NCBI Taxonomy" id="234267"/>
    <lineage>
        <taxon>Bacteria</taxon>
        <taxon>Pseudomonadati</taxon>
        <taxon>Acidobacteriota</taxon>
        <taxon>Terriglobia</taxon>
        <taxon>Bryobacterales</taxon>
        <taxon>Solibacteraceae</taxon>
        <taxon>Candidatus Solibacter</taxon>
    </lineage>
</organism>
<protein>
    <submittedName>
        <fullName evidence="1">Uncharacterized protein</fullName>
    </submittedName>
</protein>
<dbReference type="AlphaFoldDB" id="Q024B5"/>
<dbReference type="HOGENOM" id="CLU_652031_0_0_0"/>
<sequence length="387" mass="43136">MIQLAELCPEVTVQESEYLRLLGYPRDHELEGRARELAQGARAWYARHGKPWIYAREAGSLELDGASIHIDGAGFSSPRLGETLRAAAAHSAVLVAVSAGPELERESQKLWSEEKPDEYFFLEMFGSAVVEQLTMLAGARLCAWAEGERMAVLPHYSPGYAEWNIAEQPRLLRVMQGEMPGPIESLDSGALRPRKSLLAVFGVTRRTAGVRLLSDLVACQGCSLDNCQYRRAPYRAPLPPHKVNVKALKRWAQERLVLKSLPDGTVEAAFRYEGTTCTNMGRPLAFDYRVLLGTCEEGYPIREQHCAPASGDTGHMAMCRYLDQRDRLMAAIEQEKPLAGRPLHDVLSWTRPSCAAGCYCDADAREHKWGLVLETIQYALAHREGRE</sequence>